<evidence type="ECO:0000313" key="3">
    <source>
        <dbReference type="Proteomes" id="UP001367316"/>
    </source>
</evidence>
<feature type="compositionally biased region" description="Low complexity" evidence="1">
    <location>
        <begin position="51"/>
        <end position="62"/>
    </location>
</feature>
<accession>A0ABR1N8N0</accession>
<comment type="caution">
    <text evidence="2">The sequence shown here is derived from an EMBL/GenBank/DDBJ whole genome shotgun (WGS) entry which is preliminary data.</text>
</comment>
<evidence type="ECO:0000256" key="1">
    <source>
        <dbReference type="SAM" id="MobiDB-lite"/>
    </source>
</evidence>
<protein>
    <submittedName>
        <fullName evidence="2">Uncharacterized protein</fullName>
    </submittedName>
</protein>
<name>A0ABR1N8N0_9PEZI</name>
<gene>
    <name evidence="2" type="ORF">JOL62DRAFT_572740</name>
</gene>
<organism evidence="2 3">
    <name type="scientific">Phyllosticta paracitricarpa</name>
    <dbReference type="NCBI Taxonomy" id="2016321"/>
    <lineage>
        <taxon>Eukaryota</taxon>
        <taxon>Fungi</taxon>
        <taxon>Dikarya</taxon>
        <taxon>Ascomycota</taxon>
        <taxon>Pezizomycotina</taxon>
        <taxon>Dothideomycetes</taxon>
        <taxon>Dothideomycetes incertae sedis</taxon>
        <taxon>Botryosphaeriales</taxon>
        <taxon>Phyllostictaceae</taxon>
        <taxon>Phyllosticta</taxon>
    </lineage>
</organism>
<feature type="region of interest" description="Disordered" evidence="1">
    <location>
        <begin position="211"/>
        <end position="250"/>
    </location>
</feature>
<feature type="compositionally biased region" description="Polar residues" evidence="1">
    <location>
        <begin position="26"/>
        <end position="44"/>
    </location>
</feature>
<dbReference type="Proteomes" id="UP001367316">
    <property type="component" value="Unassembled WGS sequence"/>
</dbReference>
<evidence type="ECO:0000313" key="2">
    <source>
        <dbReference type="EMBL" id="KAK7611571.1"/>
    </source>
</evidence>
<keyword evidence="3" id="KW-1185">Reference proteome</keyword>
<dbReference type="EMBL" id="JBBPBF010000013">
    <property type="protein sequence ID" value="KAK7611571.1"/>
    <property type="molecule type" value="Genomic_DNA"/>
</dbReference>
<feature type="region of interest" description="Disordered" evidence="1">
    <location>
        <begin position="16"/>
        <end position="86"/>
    </location>
</feature>
<reference evidence="2 3" key="1">
    <citation type="submission" date="2024-04" db="EMBL/GenBank/DDBJ databases">
        <title>Phyllosticta paracitricarpa is synonymous to the EU quarantine fungus P. citricarpa based on phylogenomic analyses.</title>
        <authorList>
            <consortium name="Lawrence Berkeley National Laboratory"/>
            <person name="Van ingen-buijs V.A."/>
            <person name="Van westerhoven A.C."/>
            <person name="Haridas S."/>
            <person name="Skiadas P."/>
            <person name="Martin F."/>
            <person name="Groenewald J.Z."/>
            <person name="Crous P.W."/>
            <person name="Seidl M.F."/>
        </authorList>
    </citation>
    <scope>NUCLEOTIDE SEQUENCE [LARGE SCALE GENOMIC DNA]</scope>
    <source>
        <strain evidence="2 3">CBS 141358</strain>
    </source>
</reference>
<sequence>MVLYISKPLWKSFKSDKDDLCDPSSIGKQPSKTSVLQQTTNTRPSRADVKSTTTSQRSRSQTPVRPQGKRVGPKIRIIAPPSDPVIAPGTHPDDLVPKEPHLLAAPQHVSRKITRVLAARDSPATLRAVSPVEFLPSVSTLSPTRSSTRYAMLTSASSSRGGRLLGLCRRSKHLVLLPDGRTRTEGVRATTLRRATSLSLNLRHRLRRIHDGMHNRNKNKTPSSTASSAREVALNPHRIASPDRRRAKGAWVRDQQGNPFWMNGLCDGQTVDTAPLAVVVDRKGTPEFVVASEAFASEKEARLKKVRMFL</sequence>
<proteinExistence type="predicted"/>